<dbReference type="EMBL" id="CP033893">
    <property type="protein sequence ID" value="QDL35041.1"/>
    <property type="molecule type" value="Genomic_DNA"/>
</dbReference>
<dbReference type="Pfam" id="PF02357">
    <property type="entry name" value="NusG"/>
    <property type="match status" value="1"/>
</dbReference>
<evidence type="ECO:0000256" key="1">
    <source>
        <dbReference type="ARBA" id="ARBA00023163"/>
    </source>
</evidence>
<protein>
    <recommendedName>
        <fullName evidence="2">NusG-like N-terminal domain-containing protein</fullName>
    </recommendedName>
</protein>
<organism evidence="3 4">
    <name type="scientific">Serratia liquefaciens</name>
    <dbReference type="NCBI Taxonomy" id="614"/>
    <lineage>
        <taxon>Bacteria</taxon>
        <taxon>Pseudomonadati</taxon>
        <taxon>Pseudomonadota</taxon>
        <taxon>Gammaproteobacteria</taxon>
        <taxon>Enterobacterales</taxon>
        <taxon>Yersiniaceae</taxon>
        <taxon>Serratia</taxon>
    </lineage>
</organism>
<evidence type="ECO:0000313" key="4">
    <source>
        <dbReference type="Proteomes" id="UP000317572"/>
    </source>
</evidence>
<reference evidence="3 4" key="1">
    <citation type="submission" date="2018-11" db="EMBL/GenBank/DDBJ databases">
        <title>The first complete genome of Serratia liquefaciens isolated from metalophyte plant revel distinctness adaptive mechanisms in an extreme habitat.</title>
        <authorList>
            <person name="Caneschi W.L."/>
            <person name="Sanchez A.B."/>
            <person name="Felestrino E.B."/>
            <person name="Assis R.A.B."/>
            <person name="Lemes C.G.C."/>
            <person name="Cordeiro I.F."/>
            <person name="Fonseca N.P."/>
            <person name="Villa M."/>
            <person name="Vieira I.T."/>
            <person name="Moraes L.A."/>
            <person name="Kamino L.H.Y."/>
            <person name="do Carmo F."/>
            <person name="Garcia C.M."/>
            <person name="Almeida N.F."/>
            <person name="Silva R.S."/>
            <person name="Ferro J.A."/>
            <person name="Ferro M.I.T."/>
            <person name="Varani A.M."/>
            <person name="Ferreira R.M."/>
            <person name="dos Santos V.L."/>
            <person name="Silva U.C."/>
            <person name="Setubal J.C."/>
            <person name="Moreira L.M."/>
        </authorList>
    </citation>
    <scope>NUCLEOTIDE SEQUENCE [LARGE SCALE GENOMIC DNA]</scope>
    <source>
        <strain evidence="3 4">FG3</strain>
    </source>
</reference>
<dbReference type="InterPro" id="IPR006645">
    <property type="entry name" value="NGN-like_dom"/>
</dbReference>
<feature type="domain" description="NusG-like N-terminal" evidence="2">
    <location>
        <begin position="1"/>
        <end position="103"/>
    </location>
</feature>
<name>A0A515D3P7_SERLI</name>
<accession>A0A515D3P7</accession>
<dbReference type="Gene3D" id="3.30.70.940">
    <property type="entry name" value="NusG, N-terminal domain"/>
    <property type="match status" value="1"/>
</dbReference>
<dbReference type="SMART" id="SM00738">
    <property type="entry name" value="NGN"/>
    <property type="match status" value="1"/>
</dbReference>
<sequence length="163" mass="19055">MYSWYLICYRSRLHAKVIDEIERIGVECYMPMKTRLTLRADRKNSFRTHTTPLFPGYLFVRFSPEITHTTLIAKQSSVQGFVRLGREICTVPQNIIDAIRRLSFRLENKDERLSYIECKNVSPGMLKEIEKIIKVEKPEVRTQTLLQYLSYSIQHPTALLASG</sequence>
<dbReference type="Proteomes" id="UP000317572">
    <property type="component" value="Chromosome"/>
</dbReference>
<dbReference type="SUPFAM" id="SSF82679">
    <property type="entry name" value="N-utilization substance G protein NusG, N-terminal domain"/>
    <property type="match status" value="1"/>
</dbReference>
<dbReference type="GO" id="GO:0006354">
    <property type="term" value="P:DNA-templated transcription elongation"/>
    <property type="evidence" value="ECO:0007669"/>
    <property type="project" value="InterPro"/>
</dbReference>
<dbReference type="AlphaFoldDB" id="A0A515D3P7"/>
<evidence type="ECO:0000313" key="3">
    <source>
        <dbReference type="EMBL" id="QDL35041.1"/>
    </source>
</evidence>
<gene>
    <name evidence="3" type="ORF">EGO53_26160</name>
</gene>
<proteinExistence type="predicted"/>
<dbReference type="RefSeq" id="WP_122080325.1">
    <property type="nucleotide sequence ID" value="NZ_CAMIQY010000005.1"/>
</dbReference>
<evidence type="ECO:0000259" key="2">
    <source>
        <dbReference type="SMART" id="SM00738"/>
    </source>
</evidence>
<keyword evidence="1" id="KW-0804">Transcription</keyword>
<dbReference type="InterPro" id="IPR036735">
    <property type="entry name" value="NGN_dom_sf"/>
</dbReference>